<evidence type="ECO:0000313" key="1">
    <source>
        <dbReference type="EMBL" id="GLH68257.1"/>
    </source>
</evidence>
<dbReference type="EMBL" id="BSDC01000004">
    <property type="protein sequence ID" value="GLH68257.1"/>
    <property type="molecule type" value="Genomic_DNA"/>
</dbReference>
<name>A0ABQ5Q0M0_9BACT</name>
<evidence type="ECO:0000313" key="2">
    <source>
        <dbReference type="Proteomes" id="UP001165044"/>
    </source>
</evidence>
<sequence>MRGALPVLLIASAIVGCNSNKSQAPVVAAPIQGQAAAPAAAPAAGLSVTGKLMERVAATPYSYLRIQTAQGEVWAAVPETKVEKGAEVTVTGAMIMRDFESKTLKRTFPEIYFGTLAGSGPATAPAADPHTSAGQPAAAVEVGKVEKATGADARTVAEVWAQKGSLKGKTVTVRGKVVKYNAGIMGKNWLHLQDGSGDAKAGTNDITVTSNDGAAKGDTVTVTGVVRTDKDFGSGYSYAVLVEDAKVVKK</sequence>
<proteinExistence type="predicted"/>
<organism evidence="1 2">
    <name type="scientific">Geothrix edaphica</name>
    <dbReference type="NCBI Taxonomy" id="2927976"/>
    <lineage>
        <taxon>Bacteria</taxon>
        <taxon>Pseudomonadati</taxon>
        <taxon>Acidobacteriota</taxon>
        <taxon>Holophagae</taxon>
        <taxon>Holophagales</taxon>
        <taxon>Holophagaceae</taxon>
        <taxon>Geothrix</taxon>
    </lineage>
</organism>
<protein>
    <recommendedName>
        <fullName evidence="3">Nucleotide-binding protein</fullName>
    </recommendedName>
</protein>
<dbReference type="RefSeq" id="WP_285610071.1">
    <property type="nucleotide sequence ID" value="NZ_BSDC01000004.1"/>
</dbReference>
<dbReference type="Proteomes" id="UP001165044">
    <property type="component" value="Unassembled WGS sequence"/>
</dbReference>
<reference evidence="1" key="1">
    <citation type="journal article" date="2023" name="Antonie Van Leeuwenhoek">
        <title>Mesoterricola silvestris gen. nov., sp. nov., Mesoterricola sediminis sp. nov., Geothrix oryzae sp. nov., Geothrix edaphica sp. nov., Geothrix rubra sp. nov., and Geothrix limicola sp. nov., six novel members of Acidobacteriota isolated from soils.</title>
        <authorList>
            <person name="Itoh H."/>
            <person name="Sugisawa Y."/>
            <person name="Mise K."/>
            <person name="Xu Z."/>
            <person name="Kuniyasu M."/>
            <person name="Ushijima N."/>
            <person name="Kawano K."/>
            <person name="Kobayashi E."/>
            <person name="Shiratori Y."/>
            <person name="Masuda Y."/>
            <person name="Senoo K."/>
        </authorList>
    </citation>
    <scope>NUCLEOTIDE SEQUENCE</scope>
    <source>
        <strain evidence="1">Red802</strain>
    </source>
</reference>
<gene>
    <name evidence="1" type="ORF">GETHED_26210</name>
</gene>
<comment type="caution">
    <text evidence="1">The sequence shown here is derived from an EMBL/GenBank/DDBJ whole genome shotgun (WGS) entry which is preliminary data.</text>
</comment>
<keyword evidence="2" id="KW-1185">Reference proteome</keyword>
<dbReference type="PROSITE" id="PS51257">
    <property type="entry name" value="PROKAR_LIPOPROTEIN"/>
    <property type="match status" value="1"/>
</dbReference>
<accession>A0ABQ5Q0M0</accession>
<evidence type="ECO:0008006" key="3">
    <source>
        <dbReference type="Google" id="ProtNLM"/>
    </source>
</evidence>